<feature type="transmembrane region" description="Helical" evidence="1">
    <location>
        <begin position="128"/>
        <end position="149"/>
    </location>
</feature>
<dbReference type="VEuPathDB" id="CryptoDB:Cvel_7676"/>
<gene>
    <name evidence="2" type="ORF">Cvel_7676</name>
</gene>
<evidence type="ECO:0000256" key="1">
    <source>
        <dbReference type="SAM" id="Phobius"/>
    </source>
</evidence>
<dbReference type="AlphaFoldDB" id="A0A0G4HNR3"/>
<proteinExistence type="predicted"/>
<accession>A0A0G4HNR3</accession>
<keyword evidence="1" id="KW-1133">Transmembrane helix</keyword>
<reference evidence="2" key="1">
    <citation type="submission" date="2014-11" db="EMBL/GenBank/DDBJ databases">
        <authorList>
            <person name="Otto D Thomas"/>
            <person name="Naeem Raeece"/>
        </authorList>
    </citation>
    <scope>NUCLEOTIDE SEQUENCE</scope>
</reference>
<keyword evidence="1" id="KW-0472">Membrane</keyword>
<evidence type="ECO:0000313" key="2">
    <source>
        <dbReference type="EMBL" id="CEM45867.1"/>
    </source>
</evidence>
<protein>
    <submittedName>
        <fullName evidence="2">Uncharacterized protein</fullName>
    </submittedName>
</protein>
<dbReference type="EMBL" id="CDMZ01003306">
    <property type="protein sequence ID" value="CEM45867.1"/>
    <property type="molecule type" value="Genomic_DNA"/>
</dbReference>
<organism evidence="2">
    <name type="scientific">Chromera velia CCMP2878</name>
    <dbReference type="NCBI Taxonomy" id="1169474"/>
    <lineage>
        <taxon>Eukaryota</taxon>
        <taxon>Sar</taxon>
        <taxon>Alveolata</taxon>
        <taxon>Colpodellida</taxon>
        <taxon>Chromeraceae</taxon>
        <taxon>Chromera</taxon>
    </lineage>
</organism>
<sequence>MTCSPPVPLKVSRETPVLSLPDLTVSDNVDLSDDVRLSFRTHNGSELQRHFSSEEILNVLVEGTNKAGNTANCTIVVMADRCLINADRVTADSPCLCMSPLCSECKEGRLLLRRGTDTRCRDCLPPHLRVLAALGLFLLMVALVVGYTFMVTKDNLKMDMSEHAVAVKILMVFLTTLDFLADLTYPVFIVFREELAGLGLGKGGGG</sequence>
<feature type="transmembrane region" description="Helical" evidence="1">
    <location>
        <begin position="169"/>
        <end position="191"/>
    </location>
</feature>
<name>A0A0G4HNR3_9ALVE</name>
<keyword evidence="1" id="KW-0812">Transmembrane</keyword>